<name>D6SPV6_9BACT</name>
<dbReference type="Proteomes" id="UP000005496">
    <property type="component" value="Unassembled WGS sequence"/>
</dbReference>
<reference evidence="1" key="1">
    <citation type="submission" date="2010-05" db="EMBL/GenBank/DDBJ databases">
        <title>The draft genome of Desulfonatronospira thiodismutans ASO3-1.</title>
        <authorList>
            <consortium name="US DOE Joint Genome Institute (JGI-PGF)"/>
            <person name="Lucas S."/>
            <person name="Copeland A."/>
            <person name="Lapidus A."/>
            <person name="Cheng J.-F."/>
            <person name="Bruce D."/>
            <person name="Goodwin L."/>
            <person name="Pitluck S."/>
            <person name="Chertkov O."/>
            <person name="Brettin T."/>
            <person name="Detter J.C."/>
            <person name="Han C."/>
            <person name="Land M.L."/>
            <person name="Hauser L."/>
            <person name="Kyrpides N."/>
            <person name="Mikhailova N."/>
            <person name="Muyzer G."/>
            <person name="Woyke T."/>
        </authorList>
    </citation>
    <scope>NUCLEOTIDE SEQUENCE [LARGE SCALE GENOMIC DNA]</scope>
    <source>
        <strain evidence="1">ASO3-1</strain>
    </source>
</reference>
<comment type="caution">
    <text evidence="1">The sequence shown here is derived from an EMBL/GenBank/DDBJ whole genome shotgun (WGS) entry which is preliminary data.</text>
</comment>
<evidence type="ECO:0000313" key="2">
    <source>
        <dbReference type="Proteomes" id="UP000005496"/>
    </source>
</evidence>
<dbReference type="AlphaFoldDB" id="D6SPV6"/>
<organism evidence="1 2">
    <name type="scientific">Desulfonatronospira thiodismutans ASO3-1</name>
    <dbReference type="NCBI Taxonomy" id="555779"/>
    <lineage>
        <taxon>Bacteria</taxon>
        <taxon>Pseudomonadati</taxon>
        <taxon>Thermodesulfobacteriota</taxon>
        <taxon>Desulfovibrionia</taxon>
        <taxon>Desulfovibrionales</taxon>
        <taxon>Desulfonatronovibrionaceae</taxon>
        <taxon>Desulfonatronospira</taxon>
    </lineage>
</organism>
<evidence type="ECO:0000313" key="1">
    <source>
        <dbReference type="EMBL" id="EFI34782.1"/>
    </source>
</evidence>
<dbReference type="EMBL" id="ACJN02000002">
    <property type="protein sequence ID" value="EFI34782.1"/>
    <property type="molecule type" value="Genomic_DNA"/>
</dbReference>
<dbReference type="RefSeq" id="WP_008870098.1">
    <property type="nucleotide sequence ID" value="NZ_ACJN02000002.1"/>
</dbReference>
<sequence>MLDDSRYFRVRVSPSFCPENIELESFIFENNVENYAYEKNLEMIYENIDNFFDQKPDSYYYLNYDEVVALIISWFGIKSFNPILCNTVLQYLNIDSNEAFGVDDDFRERSAESASTILFQKKMSELGNDKGSNVYTQDAIDEFKKYSLSSRLTHAAVVVAFKIIQSPNFNELLQYIIVDARFALLYIQKKNAVFNKKKEDTSDLVQ</sequence>
<keyword evidence="2" id="KW-1185">Reference proteome</keyword>
<proteinExistence type="predicted"/>
<accession>D6SPV6</accession>
<protein>
    <submittedName>
        <fullName evidence="1">Uncharacterized protein</fullName>
    </submittedName>
</protein>
<gene>
    <name evidence="1" type="ORF">Dthio_PD2159</name>
</gene>